<sequence>MKELLTIFVLFLGLGFTNAQSLTFDETVNYINKIIEENSGSNISWFNNGSDSGDLIHGIIAEKNGKIILYSHLDRNLNYSKETKNLKGSFNVFDFEKFNEYWKFFELLDKDNKMIGRLYRFPPTYISKLEKALKHLQTLCVKEKDPFD</sequence>
<evidence type="ECO:0000313" key="1">
    <source>
        <dbReference type="EMBL" id="MCU7619182.1"/>
    </source>
</evidence>
<protein>
    <submittedName>
        <fullName evidence="1">Uncharacterized protein</fullName>
    </submittedName>
</protein>
<evidence type="ECO:0000313" key="2">
    <source>
        <dbReference type="Proteomes" id="UP001208649"/>
    </source>
</evidence>
<dbReference type="RefSeq" id="WP_263004741.1">
    <property type="nucleotide sequence ID" value="NZ_JAOTEM010000007.1"/>
</dbReference>
<gene>
    <name evidence="1" type="ORF">NZ698_18540</name>
</gene>
<organism evidence="1 2">
    <name type="scientific">Chryseobacterium edaphi</name>
    <dbReference type="NCBI Taxonomy" id="2976532"/>
    <lineage>
        <taxon>Bacteria</taxon>
        <taxon>Pseudomonadati</taxon>
        <taxon>Bacteroidota</taxon>
        <taxon>Flavobacteriia</taxon>
        <taxon>Flavobacteriales</taxon>
        <taxon>Weeksellaceae</taxon>
        <taxon>Chryseobacterium group</taxon>
        <taxon>Chryseobacterium</taxon>
    </lineage>
</organism>
<accession>A0ABT2WAD8</accession>
<dbReference type="EMBL" id="JAOTEM010000007">
    <property type="protein sequence ID" value="MCU7619182.1"/>
    <property type="molecule type" value="Genomic_DNA"/>
</dbReference>
<dbReference type="Proteomes" id="UP001208649">
    <property type="component" value="Unassembled WGS sequence"/>
</dbReference>
<name>A0ABT2WAD8_9FLAO</name>
<comment type="caution">
    <text evidence="1">The sequence shown here is derived from an EMBL/GenBank/DDBJ whole genome shotgun (WGS) entry which is preliminary data.</text>
</comment>
<proteinExistence type="predicted"/>
<keyword evidence="2" id="KW-1185">Reference proteome</keyword>
<reference evidence="2" key="1">
    <citation type="submission" date="2023-07" db="EMBL/GenBank/DDBJ databases">
        <title>Chryseobacterium sp. strain PBS4-4 Genome sequencing and assembly.</title>
        <authorList>
            <person name="Jung Y."/>
        </authorList>
    </citation>
    <scope>NUCLEOTIDE SEQUENCE [LARGE SCALE GENOMIC DNA]</scope>
    <source>
        <strain evidence="2">PBS4-4</strain>
    </source>
</reference>